<name>A0ABV2CRX1_9RHOO</name>
<proteinExistence type="inferred from homology"/>
<evidence type="ECO:0000256" key="3">
    <source>
        <dbReference type="ARBA" id="ARBA00022679"/>
    </source>
</evidence>
<comment type="caution">
    <text evidence="8">The sequence shown here is derived from an EMBL/GenBank/DDBJ whole genome shotgun (WGS) entry which is preliminary data.</text>
</comment>
<keyword evidence="9" id="KW-1185">Reference proteome</keyword>
<feature type="transmembrane region" description="Helical" evidence="7">
    <location>
        <begin position="42"/>
        <end position="64"/>
    </location>
</feature>
<reference evidence="8 9" key="1">
    <citation type="submission" date="2024-07" db="EMBL/GenBank/DDBJ databases">
        <title>Uliginosibacterium paludis KCTC:42655.</title>
        <authorList>
            <person name="Kim M.K."/>
        </authorList>
    </citation>
    <scope>NUCLEOTIDE SEQUENCE [LARGE SCALE GENOMIC DNA]</scope>
    <source>
        <strain evidence="8 9">KCTC 42655</strain>
    </source>
</reference>
<dbReference type="PANTHER" id="PTHR30589:SF0">
    <property type="entry name" value="PHOSPHATIDYLGLYCEROL--PROLIPOPROTEIN DIACYLGLYCERYL TRANSFERASE"/>
    <property type="match status" value="1"/>
</dbReference>
<feature type="transmembrane region" description="Helical" evidence="7">
    <location>
        <begin position="179"/>
        <end position="199"/>
    </location>
</feature>
<organism evidence="8 9">
    <name type="scientific">Uliginosibacterium paludis</name>
    <dbReference type="NCBI Taxonomy" id="1615952"/>
    <lineage>
        <taxon>Bacteria</taxon>
        <taxon>Pseudomonadati</taxon>
        <taxon>Pseudomonadota</taxon>
        <taxon>Betaproteobacteria</taxon>
        <taxon>Rhodocyclales</taxon>
        <taxon>Zoogloeaceae</taxon>
        <taxon>Uliginosibacterium</taxon>
    </lineage>
</organism>
<comment type="similarity">
    <text evidence="1">Belongs to the Lgt family.</text>
</comment>
<feature type="transmembrane region" description="Helical" evidence="7">
    <location>
        <begin position="153"/>
        <end position="172"/>
    </location>
</feature>
<dbReference type="PANTHER" id="PTHR30589">
    <property type="entry name" value="PROLIPOPROTEIN DIACYLGLYCERYL TRANSFERASE"/>
    <property type="match status" value="1"/>
</dbReference>
<dbReference type="GO" id="GO:0016757">
    <property type="term" value="F:glycosyltransferase activity"/>
    <property type="evidence" value="ECO:0007669"/>
    <property type="project" value="UniProtKB-KW"/>
</dbReference>
<feature type="transmembrane region" description="Helical" evidence="7">
    <location>
        <begin position="12"/>
        <end position="30"/>
    </location>
</feature>
<gene>
    <name evidence="8" type="ORF">ABVT11_12020</name>
</gene>
<dbReference type="EMBL" id="JBEWLZ010000006">
    <property type="protein sequence ID" value="MET1490553.1"/>
    <property type="molecule type" value="Genomic_DNA"/>
</dbReference>
<evidence type="ECO:0000256" key="7">
    <source>
        <dbReference type="SAM" id="Phobius"/>
    </source>
</evidence>
<evidence type="ECO:0000256" key="4">
    <source>
        <dbReference type="ARBA" id="ARBA00022692"/>
    </source>
</evidence>
<keyword evidence="6 7" id="KW-0472">Membrane</keyword>
<evidence type="ECO:0000256" key="2">
    <source>
        <dbReference type="ARBA" id="ARBA00022475"/>
    </source>
</evidence>
<feature type="transmembrane region" description="Helical" evidence="7">
    <location>
        <begin position="79"/>
        <end position="99"/>
    </location>
</feature>
<evidence type="ECO:0000256" key="5">
    <source>
        <dbReference type="ARBA" id="ARBA00022989"/>
    </source>
</evidence>
<evidence type="ECO:0000313" key="8">
    <source>
        <dbReference type="EMBL" id="MET1490553.1"/>
    </source>
</evidence>
<dbReference type="InterPro" id="IPR001640">
    <property type="entry name" value="Lgt"/>
</dbReference>
<dbReference type="Pfam" id="PF01790">
    <property type="entry name" value="LGT"/>
    <property type="match status" value="1"/>
</dbReference>
<dbReference type="EC" id="2.4.99.-" evidence="8"/>
<keyword evidence="8" id="KW-0328">Glycosyltransferase</keyword>
<evidence type="ECO:0000256" key="1">
    <source>
        <dbReference type="ARBA" id="ARBA00007150"/>
    </source>
</evidence>
<keyword evidence="5 7" id="KW-1133">Transmembrane helix</keyword>
<evidence type="ECO:0000256" key="6">
    <source>
        <dbReference type="ARBA" id="ARBA00023136"/>
    </source>
</evidence>
<sequence length="252" mass="27428">MIQNPETAHFVHAVFEAAAMFIGARYYFAVRRRSAETAVSGRSYGVLLGCLLGAGIGNKLVYALEWPQLFTAGNFLSQIWAGQSVVGGLLGGLLGTELAKWLTAQSRSTGDLFVGPFLLALAIGRVGCFLAGLNDGTCGVATSLPWGLDFGDGMPRHPAQLYEIAFVLLLWWGLARSRASLACVPGLQFKLMTSAYLLWRLLIDFLKPVPFAWWLDLSGIQWVCLAALAIYLPHVSAALQEKQEHARIRSTL</sequence>
<keyword evidence="2" id="KW-1003">Cell membrane</keyword>
<feature type="transmembrane region" description="Helical" evidence="7">
    <location>
        <begin position="111"/>
        <end position="133"/>
    </location>
</feature>
<protein>
    <submittedName>
        <fullName evidence="8">Prolipoprotein diacylglyceryl transferase family protein</fullName>
        <ecNumber evidence="8">2.4.99.-</ecNumber>
    </submittedName>
</protein>
<feature type="transmembrane region" description="Helical" evidence="7">
    <location>
        <begin position="219"/>
        <end position="239"/>
    </location>
</feature>
<evidence type="ECO:0000313" key="9">
    <source>
        <dbReference type="Proteomes" id="UP001548590"/>
    </source>
</evidence>
<dbReference type="RefSeq" id="WP_345927773.1">
    <property type="nucleotide sequence ID" value="NZ_JBDIVF010000004.1"/>
</dbReference>
<keyword evidence="3 8" id="KW-0808">Transferase</keyword>
<keyword evidence="4 7" id="KW-0812">Transmembrane</keyword>
<dbReference type="Proteomes" id="UP001548590">
    <property type="component" value="Unassembled WGS sequence"/>
</dbReference>
<accession>A0ABV2CRX1</accession>